<keyword evidence="1" id="KW-0472">Membrane</keyword>
<keyword evidence="1" id="KW-1133">Transmembrane helix</keyword>
<dbReference type="Proteomes" id="UP001497516">
    <property type="component" value="Chromosome 8"/>
</dbReference>
<evidence type="ECO:0000313" key="2">
    <source>
        <dbReference type="EMBL" id="CAL1407558.1"/>
    </source>
</evidence>
<organism evidence="2 3">
    <name type="scientific">Linum trigynum</name>
    <dbReference type="NCBI Taxonomy" id="586398"/>
    <lineage>
        <taxon>Eukaryota</taxon>
        <taxon>Viridiplantae</taxon>
        <taxon>Streptophyta</taxon>
        <taxon>Embryophyta</taxon>
        <taxon>Tracheophyta</taxon>
        <taxon>Spermatophyta</taxon>
        <taxon>Magnoliopsida</taxon>
        <taxon>eudicotyledons</taxon>
        <taxon>Gunneridae</taxon>
        <taxon>Pentapetalae</taxon>
        <taxon>rosids</taxon>
        <taxon>fabids</taxon>
        <taxon>Malpighiales</taxon>
        <taxon>Linaceae</taxon>
        <taxon>Linum</taxon>
    </lineage>
</organism>
<keyword evidence="3" id="KW-1185">Reference proteome</keyword>
<evidence type="ECO:0000256" key="1">
    <source>
        <dbReference type="SAM" id="Phobius"/>
    </source>
</evidence>
<feature type="transmembrane region" description="Helical" evidence="1">
    <location>
        <begin position="20"/>
        <end position="39"/>
    </location>
</feature>
<accession>A0AAV2GCV9</accession>
<proteinExistence type="predicted"/>
<protein>
    <submittedName>
        <fullName evidence="2">Uncharacterized protein</fullName>
    </submittedName>
</protein>
<sequence>MVHELPGHSRRMWFEENTLAGLFVHLCLLLLIFFIQLAAYDLGLFDGMVACLFGKIVAIREKEPKWAKIVMCILAAMVLLRDFLLKVLRQQAWRRRNAGTGGGDDQA</sequence>
<evidence type="ECO:0000313" key="3">
    <source>
        <dbReference type="Proteomes" id="UP001497516"/>
    </source>
</evidence>
<name>A0AAV2GCV9_9ROSI</name>
<gene>
    <name evidence="2" type="ORF">LTRI10_LOCUS47218</name>
</gene>
<keyword evidence="1" id="KW-0812">Transmembrane</keyword>
<dbReference type="EMBL" id="OZ034821">
    <property type="protein sequence ID" value="CAL1407558.1"/>
    <property type="molecule type" value="Genomic_DNA"/>
</dbReference>
<dbReference type="AlphaFoldDB" id="A0AAV2GCV9"/>
<reference evidence="2 3" key="1">
    <citation type="submission" date="2024-04" db="EMBL/GenBank/DDBJ databases">
        <authorList>
            <person name="Fracassetti M."/>
        </authorList>
    </citation>
    <scope>NUCLEOTIDE SEQUENCE [LARGE SCALE GENOMIC DNA]</scope>
</reference>
<feature type="transmembrane region" description="Helical" evidence="1">
    <location>
        <begin position="66"/>
        <end position="85"/>
    </location>
</feature>